<dbReference type="SUPFAM" id="SSF53335">
    <property type="entry name" value="S-adenosyl-L-methionine-dependent methyltransferases"/>
    <property type="match status" value="1"/>
</dbReference>
<dbReference type="RefSeq" id="XP_013906081.1">
    <property type="nucleotide sequence ID" value="XM_014050627.1"/>
</dbReference>
<evidence type="ECO:0000256" key="1">
    <source>
        <dbReference type="SAM" id="MobiDB-lite"/>
    </source>
</evidence>
<dbReference type="InterPro" id="IPR029063">
    <property type="entry name" value="SAM-dependent_MTases_sf"/>
</dbReference>
<dbReference type="Gene3D" id="3.40.50.150">
    <property type="entry name" value="Vaccinia Virus protein VP39"/>
    <property type="match status" value="1"/>
</dbReference>
<organism evidence="3 4">
    <name type="scientific">Monoraphidium neglectum</name>
    <dbReference type="NCBI Taxonomy" id="145388"/>
    <lineage>
        <taxon>Eukaryota</taxon>
        <taxon>Viridiplantae</taxon>
        <taxon>Chlorophyta</taxon>
        <taxon>core chlorophytes</taxon>
        <taxon>Chlorophyceae</taxon>
        <taxon>CS clade</taxon>
        <taxon>Sphaeropleales</taxon>
        <taxon>Selenastraceae</taxon>
        <taxon>Monoraphidium</taxon>
    </lineage>
</organism>
<dbReference type="GeneID" id="25727013"/>
<feature type="domain" description="Methyltransferase FkbM" evidence="2">
    <location>
        <begin position="100"/>
        <end position="252"/>
    </location>
</feature>
<dbReference type="InterPro" id="IPR052514">
    <property type="entry name" value="SAM-dependent_MTase"/>
</dbReference>
<evidence type="ECO:0000313" key="4">
    <source>
        <dbReference type="Proteomes" id="UP000054498"/>
    </source>
</evidence>
<dbReference type="AlphaFoldDB" id="A0A0D2N416"/>
<proteinExistence type="predicted"/>
<dbReference type="KEGG" id="mng:MNEG_0895"/>
<sequence>MISNINTLTTAELLGSFPPLSGAEARALGATNTTLDKTNVTAYVYAGDDIVSGWLAGVHHWEAKDVEEMVYAMGAPVPQSPGDLAHPDRWKPPAAPFVADVGGNVGTFLLNAAARGAVVAAFEPMANNIALLRASLCANPWLMDRVALYGTGLSTKASKCKIYSDTSNRGNGITDCEKTEEQVIAWFKSEFNITAAVRGSITTMRLDSIIDHDVQVMKMDVEGYESEVLKGAHGLLTKHNVWHIMTEVNYGLLKAEGQAAFLKLINDLGYYISSISFKGPFHNVAAIEALMPTGLHSPNIYCVKKTLQDRGRPAGAGEKDAAPSPSPAAAAGRRMAGWGPQRRTQA</sequence>
<dbReference type="OrthoDB" id="542772at2759"/>
<dbReference type="PANTHER" id="PTHR34203">
    <property type="entry name" value="METHYLTRANSFERASE, FKBM FAMILY PROTEIN"/>
    <property type="match status" value="1"/>
</dbReference>
<dbReference type="PANTHER" id="PTHR34203:SF13">
    <property type="entry name" value="EXPRESSED PROTEIN"/>
    <property type="match status" value="1"/>
</dbReference>
<feature type="region of interest" description="Disordered" evidence="1">
    <location>
        <begin position="310"/>
        <end position="346"/>
    </location>
</feature>
<name>A0A0D2N416_9CHLO</name>
<protein>
    <recommendedName>
        <fullName evidence="2">Methyltransferase FkbM domain-containing protein</fullName>
    </recommendedName>
</protein>
<dbReference type="NCBIfam" id="TIGR01444">
    <property type="entry name" value="fkbM_fam"/>
    <property type="match status" value="1"/>
</dbReference>
<reference evidence="3 4" key="1">
    <citation type="journal article" date="2013" name="BMC Genomics">
        <title>Reconstruction of the lipid metabolism for the microalga Monoraphidium neglectum from its genome sequence reveals characteristics suitable for biofuel production.</title>
        <authorList>
            <person name="Bogen C."/>
            <person name="Al-Dilaimi A."/>
            <person name="Albersmeier A."/>
            <person name="Wichmann J."/>
            <person name="Grundmann M."/>
            <person name="Rupp O."/>
            <person name="Lauersen K.J."/>
            <person name="Blifernez-Klassen O."/>
            <person name="Kalinowski J."/>
            <person name="Goesmann A."/>
            <person name="Mussgnug J.H."/>
            <person name="Kruse O."/>
        </authorList>
    </citation>
    <scope>NUCLEOTIDE SEQUENCE [LARGE SCALE GENOMIC DNA]</scope>
    <source>
        <strain evidence="3 4">SAG 48.87</strain>
    </source>
</reference>
<dbReference type="Pfam" id="PF05050">
    <property type="entry name" value="Methyltransf_21"/>
    <property type="match status" value="1"/>
</dbReference>
<evidence type="ECO:0000259" key="2">
    <source>
        <dbReference type="Pfam" id="PF05050"/>
    </source>
</evidence>
<dbReference type="EMBL" id="KK100300">
    <property type="protein sequence ID" value="KIZ07062.1"/>
    <property type="molecule type" value="Genomic_DNA"/>
</dbReference>
<dbReference type="Proteomes" id="UP000054498">
    <property type="component" value="Unassembled WGS sequence"/>
</dbReference>
<accession>A0A0D2N416</accession>
<feature type="compositionally biased region" description="Basic and acidic residues" evidence="1">
    <location>
        <begin position="310"/>
        <end position="321"/>
    </location>
</feature>
<dbReference type="InterPro" id="IPR006342">
    <property type="entry name" value="FkbM_mtfrase"/>
</dbReference>
<keyword evidence="4" id="KW-1185">Reference proteome</keyword>
<evidence type="ECO:0000313" key="3">
    <source>
        <dbReference type="EMBL" id="KIZ07062.1"/>
    </source>
</evidence>
<gene>
    <name evidence="3" type="ORF">MNEG_0895</name>
</gene>